<dbReference type="Proteomes" id="UP000789901">
    <property type="component" value="Unassembled WGS sequence"/>
</dbReference>
<name>A0ABN7X284_GIGMA</name>
<dbReference type="PANTHER" id="PTHR35871:SF1">
    <property type="entry name" value="CXC1-LIKE CYSTEINE CLUSTER ASSOCIATED WITH KDZ TRANSPOSASES DOMAIN-CONTAINING PROTEIN"/>
    <property type="match status" value="1"/>
</dbReference>
<proteinExistence type="predicted"/>
<dbReference type="PANTHER" id="PTHR35871">
    <property type="entry name" value="EXPRESSED PROTEIN"/>
    <property type="match status" value="1"/>
</dbReference>
<dbReference type="EMBL" id="CAJVQB010082758">
    <property type="protein sequence ID" value="CAG8846270.1"/>
    <property type="molecule type" value="Genomic_DNA"/>
</dbReference>
<accession>A0ABN7X284</accession>
<protein>
    <submittedName>
        <fullName evidence="1">21255_t:CDS:1</fullName>
    </submittedName>
</protein>
<organism evidence="1 2">
    <name type="scientific">Gigaspora margarita</name>
    <dbReference type="NCBI Taxonomy" id="4874"/>
    <lineage>
        <taxon>Eukaryota</taxon>
        <taxon>Fungi</taxon>
        <taxon>Fungi incertae sedis</taxon>
        <taxon>Mucoromycota</taxon>
        <taxon>Glomeromycotina</taxon>
        <taxon>Glomeromycetes</taxon>
        <taxon>Diversisporales</taxon>
        <taxon>Gigasporaceae</taxon>
        <taxon>Gigaspora</taxon>
    </lineage>
</organism>
<sequence>LEQRVISIFEILYPGCVGVFCLDQSTNYNAMAENILVASRMNKGPRGKQLIMHNSWYIDEYGEKQDQKMIFPEDYPVEKLRRQPKGIQQILEECNLWLAGE</sequence>
<reference evidence="1 2" key="1">
    <citation type="submission" date="2021-06" db="EMBL/GenBank/DDBJ databases">
        <authorList>
            <person name="Kallberg Y."/>
            <person name="Tangrot J."/>
            <person name="Rosling A."/>
        </authorList>
    </citation>
    <scope>NUCLEOTIDE SEQUENCE [LARGE SCALE GENOMIC DNA]</scope>
    <source>
        <strain evidence="1 2">120-4 pot B 10/14</strain>
    </source>
</reference>
<feature type="non-terminal residue" evidence="1">
    <location>
        <position position="1"/>
    </location>
</feature>
<gene>
    <name evidence="1" type="ORF">GMARGA_LOCUS38084</name>
</gene>
<evidence type="ECO:0000313" key="1">
    <source>
        <dbReference type="EMBL" id="CAG8846270.1"/>
    </source>
</evidence>
<comment type="caution">
    <text evidence="1">The sequence shown here is derived from an EMBL/GenBank/DDBJ whole genome shotgun (WGS) entry which is preliminary data.</text>
</comment>
<keyword evidence="2" id="KW-1185">Reference proteome</keyword>
<evidence type="ECO:0000313" key="2">
    <source>
        <dbReference type="Proteomes" id="UP000789901"/>
    </source>
</evidence>